<evidence type="ECO:0000256" key="8">
    <source>
        <dbReference type="RuleBase" id="RU363032"/>
    </source>
</evidence>
<reference evidence="11" key="1">
    <citation type="submission" date="2024-05" db="EMBL/GenBank/DDBJ databases">
        <title>30 novel species of actinomycetes from the DSMZ collection.</title>
        <authorList>
            <person name="Nouioui I."/>
        </authorList>
    </citation>
    <scope>NUCLEOTIDE SEQUENCE</scope>
    <source>
        <strain evidence="11">DSM 3412</strain>
    </source>
</reference>
<dbReference type="InterPro" id="IPR035906">
    <property type="entry name" value="MetI-like_sf"/>
</dbReference>
<feature type="compositionally biased region" description="Polar residues" evidence="9">
    <location>
        <begin position="1"/>
        <end position="15"/>
    </location>
</feature>
<name>A0ABU2Z231_9ACTN</name>
<dbReference type="PROSITE" id="PS51318">
    <property type="entry name" value="TAT"/>
    <property type="match status" value="1"/>
</dbReference>
<keyword evidence="12" id="KW-1185">Reference proteome</keyword>
<evidence type="ECO:0000256" key="7">
    <source>
        <dbReference type="ARBA" id="ARBA00023136"/>
    </source>
</evidence>
<evidence type="ECO:0000256" key="6">
    <source>
        <dbReference type="ARBA" id="ARBA00022989"/>
    </source>
</evidence>
<keyword evidence="5 8" id="KW-0812">Transmembrane</keyword>
<feature type="transmembrane region" description="Helical" evidence="8">
    <location>
        <begin position="164"/>
        <end position="187"/>
    </location>
</feature>
<feature type="transmembrane region" description="Helical" evidence="8">
    <location>
        <begin position="30"/>
        <end position="52"/>
    </location>
</feature>
<gene>
    <name evidence="11" type="ORF">RM704_22775</name>
</gene>
<evidence type="ECO:0000313" key="11">
    <source>
        <dbReference type="EMBL" id="MDT0570261.1"/>
    </source>
</evidence>
<feature type="transmembrane region" description="Helical" evidence="8">
    <location>
        <begin position="85"/>
        <end position="108"/>
    </location>
</feature>
<protein>
    <submittedName>
        <fullName evidence="11">ABC transporter permease</fullName>
    </submittedName>
</protein>
<keyword evidence="4" id="KW-1003">Cell membrane</keyword>
<evidence type="ECO:0000256" key="4">
    <source>
        <dbReference type="ARBA" id="ARBA00022475"/>
    </source>
</evidence>
<dbReference type="PANTHER" id="PTHR42929:SF5">
    <property type="entry name" value="ABC TRANSPORTER PERMEASE PROTEIN"/>
    <property type="match status" value="1"/>
</dbReference>
<sequence>MTSTGSPTMPRSGTTPPAASAQAPARRRRLGWGALAVPALAVSLAFFIYPVAEALRRSFTDFVPPESGGFDNYAWFFGDAVNITILVRTVVTGVGVTAVCLVVAYPFAYLMTVVGRRWRAVLLGVVLVQFWSSAVAQTFAWVILLQDNGPIDSLAGWLGLGHPGLLGTVTGAGIGMAQAMVPFMILPLYSTMQGIDRRLVLAAQALGARPAIAFLRVYVPMSMPGVLSGSLMVFVLSLGFYITPSLLGSPQQMLLSQYLVTEVNNLLAWGRGGAMAAVMIFVTGVFLLFGWRFVRPTAATAAGVSDNHSEE</sequence>
<comment type="similarity">
    <text evidence="2">Belongs to the binding-protein-dependent transport system permease family. CysTW subfamily.</text>
</comment>
<dbReference type="EMBL" id="JAVRFJ010000020">
    <property type="protein sequence ID" value="MDT0570261.1"/>
    <property type="molecule type" value="Genomic_DNA"/>
</dbReference>
<dbReference type="InterPro" id="IPR006311">
    <property type="entry name" value="TAT_signal"/>
</dbReference>
<proteinExistence type="inferred from homology"/>
<dbReference type="Pfam" id="PF00528">
    <property type="entry name" value="BPD_transp_1"/>
    <property type="match status" value="1"/>
</dbReference>
<evidence type="ECO:0000256" key="3">
    <source>
        <dbReference type="ARBA" id="ARBA00022448"/>
    </source>
</evidence>
<evidence type="ECO:0000256" key="1">
    <source>
        <dbReference type="ARBA" id="ARBA00004651"/>
    </source>
</evidence>
<dbReference type="InterPro" id="IPR000515">
    <property type="entry name" value="MetI-like"/>
</dbReference>
<organism evidence="11 12">
    <name type="scientific">Streptomyces gottesmaniae</name>
    <dbReference type="NCBI Taxonomy" id="3075518"/>
    <lineage>
        <taxon>Bacteria</taxon>
        <taxon>Bacillati</taxon>
        <taxon>Actinomycetota</taxon>
        <taxon>Actinomycetes</taxon>
        <taxon>Kitasatosporales</taxon>
        <taxon>Streptomycetaceae</taxon>
        <taxon>Streptomyces</taxon>
    </lineage>
</organism>
<keyword evidence="7 8" id="KW-0472">Membrane</keyword>
<feature type="region of interest" description="Disordered" evidence="9">
    <location>
        <begin position="1"/>
        <end position="23"/>
    </location>
</feature>
<comment type="caution">
    <text evidence="11">The sequence shown here is derived from an EMBL/GenBank/DDBJ whole genome shotgun (WGS) entry which is preliminary data.</text>
</comment>
<evidence type="ECO:0000313" key="12">
    <source>
        <dbReference type="Proteomes" id="UP001180737"/>
    </source>
</evidence>
<evidence type="ECO:0000259" key="10">
    <source>
        <dbReference type="PROSITE" id="PS50928"/>
    </source>
</evidence>
<evidence type="ECO:0000256" key="2">
    <source>
        <dbReference type="ARBA" id="ARBA00007069"/>
    </source>
</evidence>
<keyword evidence="3 8" id="KW-0813">Transport</keyword>
<dbReference type="PROSITE" id="PS50928">
    <property type="entry name" value="ABC_TM1"/>
    <property type="match status" value="1"/>
</dbReference>
<accession>A0ABU2Z231</accession>
<dbReference type="SUPFAM" id="SSF161098">
    <property type="entry name" value="MetI-like"/>
    <property type="match status" value="1"/>
</dbReference>
<dbReference type="RefSeq" id="WP_078937314.1">
    <property type="nucleotide sequence ID" value="NZ_JAVRFJ010000020.1"/>
</dbReference>
<dbReference type="CDD" id="cd06261">
    <property type="entry name" value="TM_PBP2"/>
    <property type="match status" value="1"/>
</dbReference>
<dbReference type="PANTHER" id="PTHR42929">
    <property type="entry name" value="INNER MEMBRANE ABC TRANSPORTER PERMEASE PROTEIN YDCU-RELATED-RELATED"/>
    <property type="match status" value="1"/>
</dbReference>
<comment type="subcellular location">
    <subcellularLocation>
        <location evidence="1 8">Cell membrane</location>
        <topology evidence="1 8">Multi-pass membrane protein</topology>
    </subcellularLocation>
</comment>
<feature type="transmembrane region" description="Helical" evidence="8">
    <location>
        <begin position="225"/>
        <end position="247"/>
    </location>
</feature>
<feature type="transmembrane region" description="Helical" evidence="8">
    <location>
        <begin position="268"/>
        <end position="291"/>
    </location>
</feature>
<dbReference type="Gene3D" id="1.10.3720.10">
    <property type="entry name" value="MetI-like"/>
    <property type="match status" value="1"/>
</dbReference>
<evidence type="ECO:0000256" key="5">
    <source>
        <dbReference type="ARBA" id="ARBA00022692"/>
    </source>
</evidence>
<feature type="domain" description="ABC transmembrane type-1" evidence="10">
    <location>
        <begin position="86"/>
        <end position="290"/>
    </location>
</feature>
<evidence type="ECO:0000256" key="9">
    <source>
        <dbReference type="SAM" id="MobiDB-lite"/>
    </source>
</evidence>
<dbReference type="Proteomes" id="UP001180737">
    <property type="component" value="Unassembled WGS sequence"/>
</dbReference>
<keyword evidence="6 8" id="KW-1133">Transmembrane helix</keyword>
<feature type="transmembrane region" description="Helical" evidence="8">
    <location>
        <begin position="120"/>
        <end position="144"/>
    </location>
</feature>